<reference evidence="5" key="1">
    <citation type="submission" date="2023-04" db="EMBL/GenBank/DDBJ databases">
        <title>Phytophthora lilii NBRC 32176.</title>
        <authorList>
            <person name="Ichikawa N."/>
            <person name="Sato H."/>
            <person name="Tonouchi N."/>
        </authorList>
    </citation>
    <scope>NUCLEOTIDE SEQUENCE</scope>
    <source>
        <strain evidence="5">NBRC 32176</strain>
    </source>
</reference>
<keyword evidence="1" id="KW-0547">Nucleotide-binding</keyword>
<organism evidence="5 6">
    <name type="scientific">Phytophthora lilii</name>
    <dbReference type="NCBI Taxonomy" id="2077276"/>
    <lineage>
        <taxon>Eukaryota</taxon>
        <taxon>Sar</taxon>
        <taxon>Stramenopiles</taxon>
        <taxon>Oomycota</taxon>
        <taxon>Peronosporomycetes</taxon>
        <taxon>Peronosporales</taxon>
        <taxon>Peronosporaceae</taxon>
        <taxon>Phytophthora</taxon>
    </lineage>
</organism>
<dbReference type="InterPro" id="IPR011009">
    <property type="entry name" value="Kinase-like_dom_sf"/>
</dbReference>
<dbReference type="GO" id="GO:0004672">
    <property type="term" value="F:protein kinase activity"/>
    <property type="evidence" value="ECO:0007669"/>
    <property type="project" value="InterPro"/>
</dbReference>
<evidence type="ECO:0000256" key="1">
    <source>
        <dbReference type="ARBA" id="ARBA00022741"/>
    </source>
</evidence>
<evidence type="ECO:0000313" key="6">
    <source>
        <dbReference type="Proteomes" id="UP001165083"/>
    </source>
</evidence>
<protein>
    <submittedName>
        <fullName evidence="5">Unnamed protein product</fullName>
    </submittedName>
</protein>
<dbReference type="Gene3D" id="3.30.200.20">
    <property type="entry name" value="Phosphorylase Kinase, domain 1"/>
    <property type="match status" value="1"/>
</dbReference>
<evidence type="ECO:0000256" key="2">
    <source>
        <dbReference type="ARBA" id="ARBA00022840"/>
    </source>
</evidence>
<comment type="caution">
    <text evidence="5">The sequence shown here is derived from an EMBL/GenBank/DDBJ whole genome shotgun (WGS) entry which is preliminary data.</text>
</comment>
<gene>
    <name evidence="5" type="ORF">Plil01_000007000</name>
</gene>
<sequence length="258" mass="28830">MKSDSNSVLEGKLTLKFELEQRADRQSKEMLKMMKSLMVTVVRASKTTVEKLPPWFLPSDELKFEPEAFAQGSFGSVHHGVWGSGTKVAVKCFLIDDIMTDERAKQKILFFFEAEMNIWPPSLGLEYIHNRREVHGDLKLNNALVGSDGQARRSDFEMSVVKTSSASIAKTASVRGHTSGGLRWRAPECLAKRPTFASDVYSFAKCIIEAQLNEPPFAFLDDDDVRENLKSGVIPDRPEEMPDRGVGIGAFDDELEPS</sequence>
<dbReference type="OrthoDB" id="77369at2759"/>
<dbReference type="InterPro" id="IPR000719">
    <property type="entry name" value="Prot_kinase_dom"/>
</dbReference>
<dbReference type="PROSITE" id="PS50011">
    <property type="entry name" value="PROTEIN_KINASE_DOM"/>
    <property type="match status" value="1"/>
</dbReference>
<keyword evidence="6" id="KW-1185">Reference proteome</keyword>
<dbReference type="AlphaFoldDB" id="A0A9W6WLN3"/>
<evidence type="ECO:0000313" key="5">
    <source>
        <dbReference type="EMBL" id="GMF09139.1"/>
    </source>
</evidence>
<dbReference type="Pfam" id="PF07714">
    <property type="entry name" value="PK_Tyr_Ser-Thr"/>
    <property type="match status" value="1"/>
</dbReference>
<accession>A0A9W6WLN3</accession>
<feature type="region of interest" description="Disordered" evidence="3">
    <location>
        <begin position="232"/>
        <end position="258"/>
    </location>
</feature>
<feature type="domain" description="Protein kinase" evidence="4">
    <location>
        <begin position="1"/>
        <end position="258"/>
    </location>
</feature>
<evidence type="ECO:0000259" key="4">
    <source>
        <dbReference type="PROSITE" id="PS50011"/>
    </source>
</evidence>
<dbReference type="GO" id="GO:0005524">
    <property type="term" value="F:ATP binding"/>
    <property type="evidence" value="ECO:0007669"/>
    <property type="project" value="UniProtKB-KW"/>
</dbReference>
<dbReference type="SUPFAM" id="SSF56112">
    <property type="entry name" value="Protein kinase-like (PK-like)"/>
    <property type="match status" value="1"/>
</dbReference>
<dbReference type="InterPro" id="IPR050198">
    <property type="entry name" value="Non-receptor_tyrosine_kinases"/>
</dbReference>
<dbReference type="EMBL" id="BSXW01000002">
    <property type="protein sequence ID" value="GMF09139.1"/>
    <property type="molecule type" value="Genomic_DNA"/>
</dbReference>
<dbReference type="InterPro" id="IPR001245">
    <property type="entry name" value="Ser-Thr/Tyr_kinase_cat_dom"/>
</dbReference>
<dbReference type="SMART" id="SM00220">
    <property type="entry name" value="S_TKc"/>
    <property type="match status" value="1"/>
</dbReference>
<name>A0A9W6WLN3_9STRA</name>
<proteinExistence type="predicted"/>
<dbReference type="PANTHER" id="PTHR24418">
    <property type="entry name" value="TYROSINE-PROTEIN KINASE"/>
    <property type="match status" value="1"/>
</dbReference>
<dbReference type="Proteomes" id="UP001165083">
    <property type="component" value="Unassembled WGS sequence"/>
</dbReference>
<keyword evidence="2" id="KW-0067">ATP-binding</keyword>
<evidence type="ECO:0000256" key="3">
    <source>
        <dbReference type="SAM" id="MobiDB-lite"/>
    </source>
</evidence>
<dbReference type="Gene3D" id="1.10.510.10">
    <property type="entry name" value="Transferase(Phosphotransferase) domain 1"/>
    <property type="match status" value="1"/>
</dbReference>